<dbReference type="SUPFAM" id="SSF52218">
    <property type="entry name" value="Flavoproteins"/>
    <property type="match status" value="1"/>
</dbReference>
<dbReference type="InterPro" id="IPR050712">
    <property type="entry name" value="NAD(P)H-dep_reductase"/>
</dbReference>
<dbReference type="AlphaFoldDB" id="A0A5B8RB78"/>
<organism evidence="2">
    <name type="scientific">uncultured organism</name>
    <dbReference type="NCBI Taxonomy" id="155900"/>
    <lineage>
        <taxon>unclassified sequences</taxon>
        <taxon>environmental samples</taxon>
    </lineage>
</organism>
<dbReference type="GO" id="GO:0016491">
    <property type="term" value="F:oxidoreductase activity"/>
    <property type="evidence" value="ECO:0007669"/>
    <property type="project" value="InterPro"/>
</dbReference>
<evidence type="ECO:0000313" key="2">
    <source>
        <dbReference type="EMBL" id="QEA05208.1"/>
    </source>
</evidence>
<proteinExistence type="predicted"/>
<sequence>MTTPRILAFAASTRTGSFNARLLDAAVRHLRDAGAEVTDISLADYDMPIYNGDIEADDGVPEAAGRLHERFRTHDGIFIASPEYNANATPLLVNSLAWLSRVQENGGAGAAFGQPVFALGSASPGGFGGYRGLMALRHMLELQLGARVLPQMVSVAGAHEGFDSDGEIVAEFPRKMLKAVVDSLVKTAG</sequence>
<dbReference type="PANTHER" id="PTHR30543">
    <property type="entry name" value="CHROMATE REDUCTASE"/>
    <property type="match status" value="1"/>
</dbReference>
<dbReference type="EMBL" id="MN079096">
    <property type="protein sequence ID" value="QEA05208.1"/>
    <property type="molecule type" value="Genomic_DNA"/>
</dbReference>
<gene>
    <name evidence="2" type="ORF">KBTEX_01527</name>
</gene>
<name>A0A5B8RB78_9ZZZZ</name>
<dbReference type="InterPro" id="IPR005025">
    <property type="entry name" value="FMN_Rdtase-like_dom"/>
</dbReference>
<dbReference type="GO" id="GO:0010181">
    <property type="term" value="F:FMN binding"/>
    <property type="evidence" value="ECO:0007669"/>
    <property type="project" value="TreeGrafter"/>
</dbReference>
<dbReference type="InterPro" id="IPR029039">
    <property type="entry name" value="Flavoprotein-like_sf"/>
</dbReference>
<dbReference type="PANTHER" id="PTHR30543:SF21">
    <property type="entry name" value="NAD(P)H-DEPENDENT FMN REDUCTASE LOT6"/>
    <property type="match status" value="1"/>
</dbReference>
<evidence type="ECO:0000259" key="1">
    <source>
        <dbReference type="Pfam" id="PF03358"/>
    </source>
</evidence>
<reference evidence="2" key="1">
    <citation type="submission" date="2019-06" db="EMBL/GenBank/DDBJ databases">
        <authorList>
            <person name="Murdoch R.W."/>
            <person name="Fathepure B."/>
        </authorList>
    </citation>
    <scope>NUCLEOTIDE SEQUENCE</scope>
</reference>
<protein>
    <recommendedName>
        <fullName evidence="1">NADPH-dependent FMN reductase-like domain-containing protein</fullName>
    </recommendedName>
</protein>
<accession>A0A5B8RB78</accession>
<dbReference type="Gene3D" id="3.40.50.360">
    <property type="match status" value="1"/>
</dbReference>
<dbReference type="Pfam" id="PF03358">
    <property type="entry name" value="FMN_red"/>
    <property type="match status" value="1"/>
</dbReference>
<feature type="domain" description="NADPH-dependent FMN reductase-like" evidence="1">
    <location>
        <begin position="4"/>
        <end position="159"/>
    </location>
</feature>